<feature type="region of interest" description="Disordered" evidence="2">
    <location>
        <begin position="1"/>
        <end position="26"/>
    </location>
</feature>
<keyword evidence="4" id="KW-1185">Reference proteome</keyword>
<feature type="compositionally biased region" description="Polar residues" evidence="2">
    <location>
        <begin position="398"/>
        <end position="413"/>
    </location>
</feature>
<keyword evidence="1" id="KW-0175">Coiled coil</keyword>
<name>A0AAV8W8J3_9CUCU</name>
<dbReference type="AlphaFoldDB" id="A0AAV8W8J3"/>
<organism evidence="3 4">
    <name type="scientific">Exocentrus adspersus</name>
    <dbReference type="NCBI Taxonomy" id="1586481"/>
    <lineage>
        <taxon>Eukaryota</taxon>
        <taxon>Metazoa</taxon>
        <taxon>Ecdysozoa</taxon>
        <taxon>Arthropoda</taxon>
        <taxon>Hexapoda</taxon>
        <taxon>Insecta</taxon>
        <taxon>Pterygota</taxon>
        <taxon>Neoptera</taxon>
        <taxon>Endopterygota</taxon>
        <taxon>Coleoptera</taxon>
        <taxon>Polyphaga</taxon>
        <taxon>Cucujiformia</taxon>
        <taxon>Chrysomeloidea</taxon>
        <taxon>Cerambycidae</taxon>
        <taxon>Lamiinae</taxon>
        <taxon>Acanthocinini</taxon>
        <taxon>Exocentrus</taxon>
    </lineage>
</organism>
<dbReference type="Proteomes" id="UP001159042">
    <property type="component" value="Unassembled WGS sequence"/>
</dbReference>
<reference evidence="3 4" key="1">
    <citation type="journal article" date="2023" name="Insect Mol. Biol.">
        <title>Genome sequencing provides insights into the evolution of gene families encoding plant cell wall-degrading enzymes in longhorned beetles.</title>
        <authorList>
            <person name="Shin N.R."/>
            <person name="Okamura Y."/>
            <person name="Kirsch R."/>
            <person name="Pauchet Y."/>
        </authorList>
    </citation>
    <scope>NUCLEOTIDE SEQUENCE [LARGE SCALE GENOMIC DNA]</scope>
    <source>
        <strain evidence="3">EAD_L_NR</strain>
    </source>
</reference>
<sequence>MSHEEVLKGSNSHSGSSGNSPGQTPFFQEHFIRDSSLDTTDLTLFGSPAPTFVRTGTVRRARSTSLKKEKEVVDNTAGNVNGEAENNVVQTKTSDQVIAGRYRRSLDSSFRHSLDSISEYKARRSFSPTSLLSNTSREFSSLDSSSTEQTDNALRSLTDSVVEDKDKTIPSPNSSYITWIESVNTEYFGSTVTTAEVNGVDTVDNNKVGEWNNFWLNYNNARGRYLSSPYLNEEENRQEPDDVDVSEAKSTCSTTHRVLTDKNSGDYITLTLDEIQEAVKCTQRTLEILQNALRRNDQDIENLNVENNSYYTESFSRQNSSIKEDYREITGEDIRNVARERSMSYAVSSAELLKQKEMLKPTVQSSSTSCINALLSTGVADILKRVISKRRDVMSPDSLPSATRSSFSEWSGK</sequence>
<evidence type="ECO:0000256" key="2">
    <source>
        <dbReference type="SAM" id="MobiDB-lite"/>
    </source>
</evidence>
<dbReference type="EMBL" id="JANEYG010000007">
    <property type="protein sequence ID" value="KAJ8922370.1"/>
    <property type="molecule type" value="Genomic_DNA"/>
</dbReference>
<feature type="coiled-coil region" evidence="1">
    <location>
        <begin position="272"/>
        <end position="306"/>
    </location>
</feature>
<proteinExistence type="predicted"/>
<evidence type="ECO:0000313" key="4">
    <source>
        <dbReference type="Proteomes" id="UP001159042"/>
    </source>
</evidence>
<gene>
    <name evidence="3" type="ORF">NQ315_004313</name>
</gene>
<feature type="compositionally biased region" description="Low complexity" evidence="2">
    <location>
        <begin position="9"/>
        <end position="22"/>
    </location>
</feature>
<protein>
    <submittedName>
        <fullName evidence="3">Uncharacterized protein</fullName>
    </submittedName>
</protein>
<feature type="region of interest" description="Disordered" evidence="2">
    <location>
        <begin position="394"/>
        <end position="413"/>
    </location>
</feature>
<evidence type="ECO:0000313" key="3">
    <source>
        <dbReference type="EMBL" id="KAJ8922370.1"/>
    </source>
</evidence>
<accession>A0AAV8W8J3</accession>
<evidence type="ECO:0000256" key="1">
    <source>
        <dbReference type="SAM" id="Coils"/>
    </source>
</evidence>
<comment type="caution">
    <text evidence="3">The sequence shown here is derived from an EMBL/GenBank/DDBJ whole genome shotgun (WGS) entry which is preliminary data.</text>
</comment>